<feature type="region of interest" description="Disordered" evidence="1">
    <location>
        <begin position="259"/>
        <end position="292"/>
    </location>
</feature>
<reference evidence="2 3" key="1">
    <citation type="journal article" date="2018" name="Evol. Lett.">
        <title>Horizontal gene cluster transfer increased hallucinogenic mushroom diversity.</title>
        <authorList>
            <person name="Reynolds H.T."/>
            <person name="Vijayakumar V."/>
            <person name="Gluck-Thaler E."/>
            <person name="Korotkin H.B."/>
            <person name="Matheny P.B."/>
            <person name="Slot J.C."/>
        </authorList>
    </citation>
    <scope>NUCLEOTIDE SEQUENCE [LARGE SCALE GENOMIC DNA]</scope>
    <source>
        <strain evidence="2 3">2629</strain>
    </source>
</reference>
<accession>A0A409WCX4</accession>
<evidence type="ECO:0000256" key="1">
    <source>
        <dbReference type="SAM" id="MobiDB-lite"/>
    </source>
</evidence>
<dbReference type="AlphaFoldDB" id="A0A409WCX4"/>
<name>A0A409WCX4_9AGAR</name>
<evidence type="ECO:0000313" key="2">
    <source>
        <dbReference type="EMBL" id="PPQ76367.1"/>
    </source>
</evidence>
<feature type="compositionally biased region" description="Low complexity" evidence="1">
    <location>
        <begin position="19"/>
        <end position="38"/>
    </location>
</feature>
<gene>
    <name evidence="2" type="ORF">CVT24_008807</name>
</gene>
<organism evidence="2 3">
    <name type="scientific">Panaeolus cyanescens</name>
    <dbReference type="NCBI Taxonomy" id="181874"/>
    <lineage>
        <taxon>Eukaryota</taxon>
        <taxon>Fungi</taxon>
        <taxon>Dikarya</taxon>
        <taxon>Basidiomycota</taxon>
        <taxon>Agaricomycotina</taxon>
        <taxon>Agaricomycetes</taxon>
        <taxon>Agaricomycetidae</taxon>
        <taxon>Agaricales</taxon>
        <taxon>Agaricineae</taxon>
        <taxon>Galeropsidaceae</taxon>
        <taxon>Panaeolus</taxon>
    </lineage>
</organism>
<feature type="region of interest" description="Disordered" evidence="1">
    <location>
        <begin position="1"/>
        <end position="39"/>
    </location>
</feature>
<protein>
    <submittedName>
        <fullName evidence="2">Uncharacterized protein</fullName>
    </submittedName>
</protein>
<dbReference type="EMBL" id="NHTK01005580">
    <property type="protein sequence ID" value="PPQ76367.1"/>
    <property type="molecule type" value="Genomic_DNA"/>
</dbReference>
<comment type="caution">
    <text evidence="2">The sequence shown here is derived from an EMBL/GenBank/DDBJ whole genome shotgun (WGS) entry which is preliminary data.</text>
</comment>
<keyword evidence="3" id="KW-1185">Reference proteome</keyword>
<evidence type="ECO:0000313" key="3">
    <source>
        <dbReference type="Proteomes" id="UP000284842"/>
    </source>
</evidence>
<dbReference type="Proteomes" id="UP000284842">
    <property type="component" value="Unassembled WGS sequence"/>
</dbReference>
<sequence length="364" mass="40284">MQQSSMPSWSISTGIIMRTPSPSGTTTPPEFDHSSSPYEPYPPKKWISSWGSWNTKVPVNAFPTTPLCSPSTPPASVHRASRCNMWRARSLAYKLVERAYEQELALEEQQEVPAPWYGTGPYSYNFDDRFQTQLDACAEYLHGFPAEVCPRVDPIPHTPPRGTQIRYFPPPQSPIYDWFWTPPTSPALQTSASPTSTNIPELPSEILISNALASPDASTDESTSLGPPRALAFISSATGDEIDNETKDDGMEIGVEGRQHVGAPHSGQSGMGGGSNSEGDDEEEDGDDGDIIPAVRVRGIKRKRRITLPLWPPSPYRTPSPEIDEEYWRAAAPAPRRPHNQGEDEQVVEQLGLGVYLRDFYSWD</sequence>
<feature type="compositionally biased region" description="Polar residues" evidence="1">
    <location>
        <begin position="1"/>
        <end position="13"/>
    </location>
</feature>
<proteinExistence type="predicted"/>
<dbReference type="InParanoid" id="A0A409WCX4"/>
<feature type="compositionally biased region" description="Acidic residues" evidence="1">
    <location>
        <begin position="278"/>
        <end position="290"/>
    </location>
</feature>